<evidence type="ECO:0000256" key="12">
    <source>
        <dbReference type="PIRNR" id="PIRNR000292"/>
    </source>
</evidence>
<evidence type="ECO:0000259" key="16">
    <source>
        <dbReference type="PROSITE" id="PS50999"/>
    </source>
</evidence>
<evidence type="ECO:0000256" key="11">
    <source>
        <dbReference type="ARBA" id="ARBA00023136"/>
    </source>
</evidence>
<keyword evidence="8 12" id="KW-0249">Electron transport</keyword>
<keyword evidence="5 12" id="KW-0679">Respiratory chain</keyword>
<dbReference type="PANTHER" id="PTHR22888:SF18">
    <property type="entry name" value="CYTOCHROME BO(3) UBIQUINOL OXIDASE SUBUNIT 2"/>
    <property type="match status" value="1"/>
</dbReference>
<evidence type="ECO:0000256" key="10">
    <source>
        <dbReference type="ARBA" id="ARBA00023002"/>
    </source>
</evidence>
<feature type="region of interest" description="Disordered" evidence="13">
    <location>
        <begin position="305"/>
        <end position="324"/>
    </location>
</feature>
<dbReference type="InterPro" id="IPR045187">
    <property type="entry name" value="CcO_II"/>
</dbReference>
<dbReference type="PROSITE" id="PS50999">
    <property type="entry name" value="COX2_TM"/>
    <property type="match status" value="1"/>
</dbReference>
<evidence type="ECO:0000256" key="6">
    <source>
        <dbReference type="ARBA" id="ARBA00022692"/>
    </source>
</evidence>
<dbReference type="Pfam" id="PF00116">
    <property type="entry name" value="COX2"/>
    <property type="match status" value="1"/>
</dbReference>
<evidence type="ECO:0000256" key="3">
    <source>
        <dbReference type="ARBA" id="ARBA00022448"/>
    </source>
</evidence>
<evidence type="ECO:0000256" key="7">
    <source>
        <dbReference type="ARBA" id="ARBA00022729"/>
    </source>
</evidence>
<feature type="transmembrane region" description="Helical" evidence="14">
    <location>
        <begin position="42"/>
        <end position="66"/>
    </location>
</feature>
<dbReference type="Proteomes" id="UP001154259">
    <property type="component" value="Unassembled WGS sequence"/>
</dbReference>
<feature type="domain" description="Cytochrome oxidase subunit II copper A binding" evidence="15">
    <location>
        <begin position="128"/>
        <end position="240"/>
    </location>
</feature>
<keyword evidence="7" id="KW-0732">Signal</keyword>
<feature type="compositionally biased region" description="Polar residues" evidence="13">
    <location>
        <begin position="306"/>
        <end position="324"/>
    </location>
</feature>
<sequence length="324" mass="36054">MKKILPKITLSVVGLASTLMLGGCNLVIMDPKGTVGQGEKQLIIMSVIAMLCIVIPVIIATLFVAYRYRRSNTNATYAPKWDFSTTIEILVWGIPMCLIAFLAYHTYVSSHELDPYKPIAAPADNPNAKPINVQVVALNWKWLFIYPDYGIATVNEMAMPVNTPVAFRLTSDATMNSFWIPQLGSQVYVMAGMQTQLHLMSTSTGTFRGLSNNYSGSGYSEMKFKAISTDQKGFDEWVEKVKASSKQLDSKDSEVYKHLREDQMEYAKTHEGNVLHQEPIYYGTVGHHLFDDIVGQYNDGHFNVHNHGNSSAAPAQSNDMHSGE</sequence>
<dbReference type="RefSeq" id="WP_271788520.1">
    <property type="nucleotide sequence ID" value="NZ_CAMXCJ010000002.1"/>
</dbReference>
<reference evidence="17" key="1">
    <citation type="submission" date="2022-10" db="EMBL/GenBank/DDBJ databases">
        <authorList>
            <person name="Botero Cardona J."/>
        </authorList>
    </citation>
    <scope>NUCLEOTIDE SEQUENCE</scope>
    <source>
        <strain evidence="17">R-53529</strain>
    </source>
</reference>
<dbReference type="Gene3D" id="2.60.40.420">
    <property type="entry name" value="Cupredoxins - blue copper proteins"/>
    <property type="match status" value="1"/>
</dbReference>
<comment type="similarity">
    <text evidence="2 12">Belongs to the cytochrome c oxidase subunit 2 family.</text>
</comment>
<dbReference type="PROSITE" id="PS50857">
    <property type="entry name" value="COX2_CUA"/>
    <property type="match status" value="1"/>
</dbReference>
<keyword evidence="10 12" id="KW-0560">Oxidoreductase</keyword>
<keyword evidence="4 12" id="KW-1003">Cell membrane</keyword>
<evidence type="ECO:0000313" key="18">
    <source>
        <dbReference type="Proteomes" id="UP001154259"/>
    </source>
</evidence>
<keyword evidence="9 14" id="KW-1133">Transmembrane helix</keyword>
<dbReference type="PANTHER" id="PTHR22888">
    <property type="entry name" value="CYTOCHROME C OXIDASE, SUBUNIT II"/>
    <property type="match status" value="1"/>
</dbReference>
<dbReference type="InterPro" id="IPR008972">
    <property type="entry name" value="Cupredoxin"/>
</dbReference>
<accession>A0ABM9HHX1</accession>
<feature type="domain" description="Cytochrome oxidase subunit II transmembrane region profile" evidence="16">
    <location>
        <begin position="20"/>
        <end position="117"/>
    </location>
</feature>
<comment type="caution">
    <text evidence="17">The sequence shown here is derived from an EMBL/GenBank/DDBJ whole genome shotgun (WGS) entry which is preliminary data.</text>
</comment>
<dbReference type="PROSITE" id="PS51257">
    <property type="entry name" value="PROKAR_LIPOPROTEIN"/>
    <property type="match status" value="1"/>
</dbReference>
<keyword evidence="3 12" id="KW-0813">Transport</keyword>
<evidence type="ECO:0000256" key="14">
    <source>
        <dbReference type="SAM" id="Phobius"/>
    </source>
</evidence>
<dbReference type="SUPFAM" id="SSF49503">
    <property type="entry name" value="Cupredoxins"/>
    <property type="match status" value="1"/>
</dbReference>
<evidence type="ECO:0000256" key="8">
    <source>
        <dbReference type="ARBA" id="ARBA00022982"/>
    </source>
</evidence>
<dbReference type="InterPro" id="IPR034227">
    <property type="entry name" value="CuRO_UO_II"/>
</dbReference>
<evidence type="ECO:0000256" key="9">
    <source>
        <dbReference type="ARBA" id="ARBA00022989"/>
    </source>
</evidence>
<evidence type="ECO:0000259" key="15">
    <source>
        <dbReference type="PROSITE" id="PS50857"/>
    </source>
</evidence>
<dbReference type="InterPro" id="IPR006333">
    <property type="entry name" value="Cyt_o_ubiquinol_oxidase_su2"/>
</dbReference>
<dbReference type="SUPFAM" id="SSF81464">
    <property type="entry name" value="Cytochrome c oxidase subunit II-like, transmembrane region"/>
    <property type="match status" value="1"/>
</dbReference>
<dbReference type="CDD" id="cd04212">
    <property type="entry name" value="CuRO_UO_II"/>
    <property type="match status" value="1"/>
</dbReference>
<proteinExistence type="inferred from homology"/>
<comment type="subcellular location">
    <subcellularLocation>
        <location evidence="1">Cell membrane</location>
        <topology evidence="1">Multi-pass membrane protein</topology>
    </subcellularLocation>
</comment>
<dbReference type="PIRSF" id="PIRSF000292">
    <property type="entry name" value="Ubi_od_II"/>
    <property type="match status" value="1"/>
</dbReference>
<keyword evidence="18" id="KW-1185">Reference proteome</keyword>
<dbReference type="EMBL" id="CAMXCS010000001">
    <property type="protein sequence ID" value="CAI3922960.1"/>
    <property type="molecule type" value="Genomic_DNA"/>
</dbReference>
<dbReference type="Gene3D" id="1.10.287.90">
    <property type="match status" value="1"/>
</dbReference>
<evidence type="ECO:0000313" key="17">
    <source>
        <dbReference type="EMBL" id="CAI3922960.1"/>
    </source>
</evidence>
<evidence type="ECO:0000256" key="1">
    <source>
        <dbReference type="ARBA" id="ARBA00004651"/>
    </source>
</evidence>
<organism evidence="17 18">
    <name type="scientific">Commensalibacter communis</name>
    <dbReference type="NCBI Taxonomy" id="2972786"/>
    <lineage>
        <taxon>Bacteria</taxon>
        <taxon>Pseudomonadati</taxon>
        <taxon>Pseudomonadota</taxon>
        <taxon>Alphaproteobacteria</taxon>
        <taxon>Acetobacterales</taxon>
        <taxon>Acetobacteraceae</taxon>
    </lineage>
</organism>
<feature type="transmembrane region" description="Helical" evidence="14">
    <location>
        <begin position="87"/>
        <end position="107"/>
    </location>
</feature>
<dbReference type="InterPro" id="IPR011759">
    <property type="entry name" value="Cyt_c_oxidase_su2_TM_dom"/>
</dbReference>
<dbReference type="InterPro" id="IPR002429">
    <property type="entry name" value="CcO_II-like_C"/>
</dbReference>
<keyword evidence="11 12" id="KW-0472">Membrane</keyword>
<evidence type="ECO:0000256" key="5">
    <source>
        <dbReference type="ARBA" id="ARBA00022660"/>
    </source>
</evidence>
<evidence type="ECO:0000256" key="13">
    <source>
        <dbReference type="SAM" id="MobiDB-lite"/>
    </source>
</evidence>
<evidence type="ECO:0000256" key="4">
    <source>
        <dbReference type="ARBA" id="ARBA00022475"/>
    </source>
</evidence>
<dbReference type="NCBIfam" id="TIGR01433">
    <property type="entry name" value="CyoA"/>
    <property type="match status" value="1"/>
</dbReference>
<name>A0ABM9HHX1_9PROT</name>
<dbReference type="InterPro" id="IPR036257">
    <property type="entry name" value="Cyt_c_oxidase_su2_TM_sf"/>
</dbReference>
<protein>
    <recommendedName>
        <fullName evidence="12">Ubiquinol oxidase subunit 2</fullName>
    </recommendedName>
</protein>
<gene>
    <name evidence="17" type="ORF">R53529_LOCUS53</name>
</gene>
<evidence type="ECO:0000256" key="2">
    <source>
        <dbReference type="ARBA" id="ARBA00007866"/>
    </source>
</evidence>
<keyword evidence="6 14" id="KW-0812">Transmembrane</keyword>